<comment type="caution">
    <text evidence="1">The sequence shown here is derived from an EMBL/GenBank/DDBJ whole genome shotgun (WGS) entry which is preliminary data.</text>
</comment>
<dbReference type="OrthoDB" id="2346603at2759"/>
<evidence type="ECO:0000313" key="2">
    <source>
        <dbReference type="Proteomes" id="UP000823405"/>
    </source>
</evidence>
<name>A0A9P6RJ91_9FUNG</name>
<proteinExistence type="predicted"/>
<evidence type="ECO:0000313" key="1">
    <source>
        <dbReference type="EMBL" id="KAG0321410.1"/>
    </source>
</evidence>
<dbReference type="PANTHER" id="PTHR38926">
    <property type="entry name" value="F-BOX DOMAIN CONTAINING PROTEIN, EXPRESSED"/>
    <property type="match status" value="1"/>
</dbReference>
<evidence type="ECO:0008006" key="3">
    <source>
        <dbReference type="Google" id="ProtNLM"/>
    </source>
</evidence>
<gene>
    <name evidence="1" type="ORF">BGZ97_011408</name>
</gene>
<dbReference type="InterPro" id="IPR032675">
    <property type="entry name" value="LRR_dom_sf"/>
</dbReference>
<dbReference type="AlphaFoldDB" id="A0A9P6RJ91"/>
<sequence>MAACTTFFHIPELVASLAPFLDTHDIAHLVKANKLLSHACAPLFWRNLDIHHPGTAFALIHSPSPLKTLTENLGNIRTLATETYFISHYVIGLIAFLDSHPTSTSTPILRPRWLPSLTTNKLCPASLSFPLLTNLTRLSCSLSANPPCGPSWSADQLSLQLCWFIGLNPGLQEISVDGLRLGDDLVLRVVARTISRLHRLKRLTLAPAYKAHVESCIAEVLLFHCPKSIESFTLNSEIVSGPTLPGLMSNDKDQDEGPVVVRMTPLLNLKELRLPEHYAGYRAQDLCKIMEQCPAVESWVVPCVVNEEAGQEVSDVLQRCCPKIRELTIRVPGKEQHGLTVISIMEKLPSQQLEVFYFKSYREFLPDRMMIALQRHSDSLREIRFENCCTIGRQTIMKILTGCKALESFVVDGLAHFPSRVDLSLEDAVEFKWVTTRLRHLQLVMTFGDFESGSVDPEGSFSWSENDLHRWSLVEKFALQIGSLQDLEVLEIRALNVATGSAVSRYHQVPVPGLLTLDDKSKNRFGFLDQLKGLHKLRELGGSFWVSAMTPVTGIMGAREVAWLSENWSALRTAEFLPYKHEPSNLSVPEYLQELQKNRPALRLQ</sequence>
<dbReference type="Gene3D" id="3.80.10.10">
    <property type="entry name" value="Ribonuclease Inhibitor"/>
    <property type="match status" value="1"/>
</dbReference>
<accession>A0A9P6RJ91</accession>
<reference evidence="1" key="1">
    <citation type="journal article" date="2020" name="Fungal Divers.">
        <title>Resolving the Mortierellaceae phylogeny through synthesis of multi-gene phylogenetics and phylogenomics.</title>
        <authorList>
            <person name="Vandepol N."/>
            <person name="Liber J."/>
            <person name="Desiro A."/>
            <person name="Na H."/>
            <person name="Kennedy M."/>
            <person name="Barry K."/>
            <person name="Grigoriev I.V."/>
            <person name="Miller A.N."/>
            <person name="O'Donnell K."/>
            <person name="Stajich J.E."/>
            <person name="Bonito G."/>
        </authorList>
    </citation>
    <scope>NUCLEOTIDE SEQUENCE</scope>
    <source>
        <strain evidence="1">NVP60</strain>
    </source>
</reference>
<dbReference type="SUPFAM" id="SSF52047">
    <property type="entry name" value="RNI-like"/>
    <property type="match status" value="1"/>
</dbReference>
<protein>
    <recommendedName>
        <fullName evidence="3">F-box domain-containing protein</fullName>
    </recommendedName>
</protein>
<organism evidence="1 2">
    <name type="scientific">Linnemannia gamsii</name>
    <dbReference type="NCBI Taxonomy" id="64522"/>
    <lineage>
        <taxon>Eukaryota</taxon>
        <taxon>Fungi</taxon>
        <taxon>Fungi incertae sedis</taxon>
        <taxon>Mucoromycota</taxon>
        <taxon>Mortierellomycotina</taxon>
        <taxon>Mortierellomycetes</taxon>
        <taxon>Mortierellales</taxon>
        <taxon>Mortierellaceae</taxon>
        <taxon>Linnemannia</taxon>
    </lineage>
</organism>
<keyword evidence="2" id="KW-1185">Reference proteome</keyword>
<dbReference type="EMBL" id="JAAAIN010000064">
    <property type="protein sequence ID" value="KAG0321410.1"/>
    <property type="molecule type" value="Genomic_DNA"/>
</dbReference>
<dbReference type="PANTHER" id="PTHR38926:SF72">
    <property type="entry name" value="IM:7136021-RELATED"/>
    <property type="match status" value="1"/>
</dbReference>
<dbReference type="Proteomes" id="UP000823405">
    <property type="component" value="Unassembled WGS sequence"/>
</dbReference>